<feature type="compositionally biased region" description="Basic and acidic residues" evidence="1">
    <location>
        <begin position="402"/>
        <end position="412"/>
    </location>
</feature>
<feature type="region of interest" description="Disordered" evidence="1">
    <location>
        <begin position="244"/>
        <end position="422"/>
    </location>
</feature>
<evidence type="ECO:0000313" key="3">
    <source>
        <dbReference type="Proteomes" id="UP000181909"/>
    </source>
</evidence>
<dbReference type="Proteomes" id="UP000181909">
    <property type="component" value="Unassembled WGS sequence"/>
</dbReference>
<proteinExistence type="predicted"/>
<feature type="compositionally biased region" description="Basic residues" evidence="1">
    <location>
        <begin position="413"/>
        <end position="422"/>
    </location>
</feature>
<gene>
    <name evidence="2" type="ORF">SAMN02787144_103724</name>
</gene>
<dbReference type="STRING" id="1893.SAMN02787144_103724"/>
<feature type="compositionally biased region" description="Low complexity" evidence="1">
    <location>
        <begin position="282"/>
        <end position="313"/>
    </location>
</feature>
<sequence>MGFSGHLVARGQSPLLEAPEFDEAVRRKRAELEVDVPADPNAPSSGLQRAQGWSALRCPKRAVQGLHQVRDAALSDGGEGVSAENVDQHRRSALTRLLDQRVSHGGIIACAKLGCPRRACGRAQDVANLGRLRKRVQVRSGCRVARSTRSMPGGFAGGSFCRAVRIQRGNALQLCSWSAVRERPCSFDGSARPRVFGMSILEDRKDFLCALDCVAGHDPQFAHGQLEIAWSNWHALHSGRCADAFPPPESRPARPPAASPPFPAPPDSHTPAPRLRPPRLPVHPGLTASPLLSPAPSWPSQHSRAPSPVLSSSPPQPALPTARPLPTRLCPALQPLRRLRSGVRGRAPVSGRGGEGNSPCPPHTPSKPTHPPPPPPHTTRATNQKPGPDAQTTRPTPARTHLQPDHRTDVQRRHWHPRLLPP</sequence>
<name>A0A1K2F805_STRAR</name>
<organism evidence="2 3">
    <name type="scientific">Streptomyces atratus</name>
    <dbReference type="NCBI Taxonomy" id="1893"/>
    <lineage>
        <taxon>Bacteria</taxon>
        <taxon>Bacillati</taxon>
        <taxon>Actinomycetota</taxon>
        <taxon>Actinomycetes</taxon>
        <taxon>Kitasatosporales</taxon>
        <taxon>Streptomycetaceae</taxon>
        <taxon>Streptomyces</taxon>
    </lineage>
</organism>
<reference evidence="2 3" key="1">
    <citation type="submission" date="2016-11" db="EMBL/GenBank/DDBJ databases">
        <authorList>
            <person name="Jaros S."/>
            <person name="Januszkiewicz K."/>
            <person name="Wedrychowicz H."/>
        </authorList>
    </citation>
    <scope>NUCLEOTIDE SEQUENCE [LARGE SCALE GENOMIC DNA]</scope>
    <source>
        <strain evidence="2 3">OK807</strain>
    </source>
</reference>
<feature type="compositionally biased region" description="Pro residues" evidence="1">
    <location>
        <begin position="245"/>
        <end position="281"/>
    </location>
</feature>
<dbReference type="AlphaFoldDB" id="A0A1K2F805"/>
<protein>
    <submittedName>
        <fullName evidence="2">Uncharacterized protein</fullName>
    </submittedName>
</protein>
<accession>A0A1K2F805</accession>
<feature type="compositionally biased region" description="Pro residues" evidence="1">
    <location>
        <begin position="359"/>
        <end position="377"/>
    </location>
</feature>
<feature type="compositionally biased region" description="Polar residues" evidence="1">
    <location>
        <begin position="380"/>
        <end position="395"/>
    </location>
</feature>
<evidence type="ECO:0000313" key="2">
    <source>
        <dbReference type="EMBL" id="SFY43534.1"/>
    </source>
</evidence>
<dbReference type="EMBL" id="FPJO01000037">
    <property type="protein sequence ID" value="SFY43534.1"/>
    <property type="molecule type" value="Genomic_DNA"/>
</dbReference>
<evidence type="ECO:0000256" key="1">
    <source>
        <dbReference type="SAM" id="MobiDB-lite"/>
    </source>
</evidence>